<protein>
    <submittedName>
        <fullName evidence="1">Uncharacterized protein</fullName>
    </submittedName>
</protein>
<reference evidence="1 2" key="1">
    <citation type="submission" date="2014-01" db="EMBL/GenBank/DDBJ databases">
        <title>Sulfitobacter sp. H3 (MCCC 1A00686) Genome Sequencing.</title>
        <authorList>
            <person name="Lai Q."/>
            <person name="Hong Z."/>
        </authorList>
    </citation>
    <scope>NUCLEOTIDE SEQUENCE [LARGE SCALE GENOMIC DNA]</scope>
    <source>
        <strain evidence="1 2">H3</strain>
    </source>
</reference>
<sequence length="113" mass="12253">MSLIKNTEFTSAMALAQARAAASLTRREFCIWLDEAGVLDGDDVLSAAKGEWPVAMDAFLETLSAEGARRVKLEWAAATDIHRNNDFIDLLIWWLDLDPVAVDAAFGIEAGGA</sequence>
<comment type="caution">
    <text evidence="1">The sequence shown here is derived from an EMBL/GenBank/DDBJ whole genome shotgun (WGS) entry which is preliminary data.</text>
</comment>
<dbReference type="RefSeq" id="WP_037920242.1">
    <property type="nucleotide sequence ID" value="NZ_CP054599.1"/>
</dbReference>
<accession>A0A073J492</accession>
<organism evidence="1 2">
    <name type="scientific">Pseudosulfitobacter pseudonitzschiae</name>
    <dbReference type="NCBI Taxonomy" id="1402135"/>
    <lineage>
        <taxon>Bacteria</taxon>
        <taxon>Pseudomonadati</taxon>
        <taxon>Pseudomonadota</taxon>
        <taxon>Alphaproteobacteria</taxon>
        <taxon>Rhodobacterales</taxon>
        <taxon>Roseobacteraceae</taxon>
        <taxon>Pseudosulfitobacter</taxon>
    </lineage>
</organism>
<evidence type="ECO:0000313" key="1">
    <source>
        <dbReference type="EMBL" id="KEJ97438.1"/>
    </source>
</evidence>
<dbReference type="OrthoDB" id="9953806at2"/>
<gene>
    <name evidence="1" type="ORF">SUH3_00195</name>
</gene>
<evidence type="ECO:0000313" key="2">
    <source>
        <dbReference type="Proteomes" id="UP000027746"/>
    </source>
</evidence>
<proteinExistence type="predicted"/>
<dbReference type="EMBL" id="JAMD01000001">
    <property type="protein sequence ID" value="KEJ97438.1"/>
    <property type="molecule type" value="Genomic_DNA"/>
</dbReference>
<name>A0A073J492_9RHOB</name>
<keyword evidence="2" id="KW-1185">Reference proteome</keyword>
<dbReference type="AlphaFoldDB" id="A0A073J492"/>
<dbReference type="Proteomes" id="UP000027746">
    <property type="component" value="Unassembled WGS sequence"/>
</dbReference>
<dbReference type="GeneID" id="68869967"/>